<proteinExistence type="predicted"/>
<protein>
    <recommendedName>
        <fullName evidence="3">Transposase</fullName>
    </recommendedName>
</protein>
<reference evidence="2" key="1">
    <citation type="journal article" date="2019" name="Int. J. Syst. Evol. Microbiol.">
        <title>The Global Catalogue of Microorganisms (GCM) 10K type strain sequencing project: providing services to taxonomists for standard genome sequencing and annotation.</title>
        <authorList>
            <consortium name="The Broad Institute Genomics Platform"/>
            <consortium name="The Broad Institute Genome Sequencing Center for Infectious Disease"/>
            <person name="Wu L."/>
            <person name="Ma J."/>
        </authorList>
    </citation>
    <scope>NUCLEOTIDE SEQUENCE [LARGE SCALE GENOMIC DNA]</scope>
    <source>
        <strain evidence="2">CGMCC 4.7466</strain>
    </source>
</reference>
<sequence>MQSIKEFVKTYYHLTSVETSIVHKDSEGKIYSSNEEAYKAIKAGKDVKLININESALDDLRNMGIESKSDATKFIELLNYLHGGPKKTKSRRNYSDAEKAKVVKAWAAADKAGTSKVDFCKENNITYQTLMKWIKEVK</sequence>
<name>A0ABV9T0D3_9BACT</name>
<keyword evidence="2" id="KW-1185">Reference proteome</keyword>
<comment type="caution">
    <text evidence="1">The sequence shown here is derived from an EMBL/GenBank/DDBJ whole genome shotgun (WGS) entry which is preliminary data.</text>
</comment>
<dbReference type="InterPro" id="IPR010921">
    <property type="entry name" value="Trp_repressor/repl_initiator"/>
</dbReference>
<dbReference type="RefSeq" id="WP_377063856.1">
    <property type="nucleotide sequence ID" value="NZ_JBHSJJ010000004.1"/>
</dbReference>
<organism evidence="1 2">
    <name type="scientific">Negadavirga shengliensis</name>
    <dbReference type="NCBI Taxonomy" id="1389218"/>
    <lineage>
        <taxon>Bacteria</taxon>
        <taxon>Pseudomonadati</taxon>
        <taxon>Bacteroidota</taxon>
        <taxon>Cytophagia</taxon>
        <taxon>Cytophagales</taxon>
        <taxon>Cyclobacteriaceae</taxon>
        <taxon>Negadavirga</taxon>
    </lineage>
</organism>
<gene>
    <name evidence="1" type="ORF">ACFPFU_09535</name>
</gene>
<dbReference type="EMBL" id="JBHSJJ010000004">
    <property type="protein sequence ID" value="MFC4871928.1"/>
    <property type="molecule type" value="Genomic_DNA"/>
</dbReference>
<evidence type="ECO:0008006" key="3">
    <source>
        <dbReference type="Google" id="ProtNLM"/>
    </source>
</evidence>
<evidence type="ECO:0000313" key="2">
    <source>
        <dbReference type="Proteomes" id="UP001595818"/>
    </source>
</evidence>
<accession>A0ABV9T0D3</accession>
<dbReference type="Proteomes" id="UP001595818">
    <property type="component" value="Unassembled WGS sequence"/>
</dbReference>
<evidence type="ECO:0000313" key="1">
    <source>
        <dbReference type="EMBL" id="MFC4871928.1"/>
    </source>
</evidence>
<dbReference type="SUPFAM" id="SSF48295">
    <property type="entry name" value="TrpR-like"/>
    <property type="match status" value="1"/>
</dbReference>